<dbReference type="Pfam" id="PF00005">
    <property type="entry name" value="ABC_tran"/>
    <property type="match status" value="1"/>
</dbReference>
<keyword evidence="4" id="KW-0067">ATP-binding</keyword>
<evidence type="ECO:0000256" key="1">
    <source>
        <dbReference type="ARBA" id="ARBA00011054"/>
    </source>
</evidence>
<accession>A0A3P7HLI9</accession>
<dbReference type="EMBL" id="UYWX01023242">
    <property type="protein sequence ID" value="VDM36198.1"/>
    <property type="molecule type" value="Genomic_DNA"/>
</dbReference>
<evidence type="ECO:0000256" key="4">
    <source>
        <dbReference type="ARBA" id="ARBA00022840"/>
    </source>
</evidence>
<sequence>MVQSRIKALERMPKLVPPEKPVKIVFKLPECETITLQPLVQLEGVYFRYVPETPLLENVDLTVLHNSRICIVGENGAGKTTLLRLLLGDLTPIKGLRHCHRSLRMAYFSQHHVDQLDLTVSSLEFLMKKFPGNTEQCYRSQLASFEIDSLLAERPIGSLSGGQKSRVVFAAVCMLRPNLLILDEPTNHLDIETIGALGESLNNFNGGVVLVSHDERLIASVCTECWLCTRHCYTDNKADVCLPTASRVRVLAGGLEEYKKAVRRELETGETSR</sequence>
<evidence type="ECO:0000313" key="7">
    <source>
        <dbReference type="Proteomes" id="UP000274429"/>
    </source>
</evidence>
<dbReference type="AlphaFoldDB" id="A0A3P7HLI9"/>
<evidence type="ECO:0000259" key="5">
    <source>
        <dbReference type="PROSITE" id="PS50893"/>
    </source>
</evidence>
<dbReference type="InterPro" id="IPR027417">
    <property type="entry name" value="P-loop_NTPase"/>
</dbReference>
<dbReference type="GO" id="GO:0005524">
    <property type="term" value="F:ATP binding"/>
    <property type="evidence" value="ECO:0007669"/>
    <property type="project" value="UniProtKB-KW"/>
</dbReference>
<keyword evidence="7" id="KW-1185">Reference proteome</keyword>
<comment type="similarity">
    <text evidence="1">Belongs to the ABC transporter superfamily. ABCF family. EF3 subfamily.</text>
</comment>
<dbReference type="Proteomes" id="UP000274429">
    <property type="component" value="Unassembled WGS sequence"/>
</dbReference>
<dbReference type="PANTHER" id="PTHR19211:SF117">
    <property type="entry name" value="ATP-BINDING CASSETTE SUB-FAMILY F MEMBER 3"/>
    <property type="match status" value="1"/>
</dbReference>
<dbReference type="FunFam" id="3.40.50.300:FF:000104">
    <property type="entry name" value="ATP-binding cassette sub-family F member 3"/>
    <property type="match status" value="1"/>
</dbReference>
<dbReference type="SUPFAM" id="SSF52540">
    <property type="entry name" value="P-loop containing nucleoside triphosphate hydrolases"/>
    <property type="match status" value="1"/>
</dbReference>
<evidence type="ECO:0000256" key="3">
    <source>
        <dbReference type="ARBA" id="ARBA00022741"/>
    </source>
</evidence>
<dbReference type="CDD" id="cd03221">
    <property type="entry name" value="ABCF_EF-3"/>
    <property type="match status" value="1"/>
</dbReference>
<feature type="domain" description="ABC transporter" evidence="5">
    <location>
        <begin position="40"/>
        <end position="271"/>
    </location>
</feature>
<dbReference type="InterPro" id="IPR003593">
    <property type="entry name" value="AAA+_ATPase"/>
</dbReference>
<protein>
    <recommendedName>
        <fullName evidence="5">ABC transporter domain-containing protein</fullName>
    </recommendedName>
</protein>
<gene>
    <name evidence="6" type="ORF">TTAC_LOCUS11218</name>
</gene>
<dbReference type="OrthoDB" id="2110130at2759"/>
<dbReference type="SMART" id="SM00382">
    <property type="entry name" value="AAA"/>
    <property type="match status" value="1"/>
</dbReference>
<organism evidence="6 7">
    <name type="scientific">Hydatigena taeniaeformis</name>
    <name type="common">Feline tapeworm</name>
    <name type="synonym">Taenia taeniaeformis</name>
    <dbReference type="NCBI Taxonomy" id="6205"/>
    <lineage>
        <taxon>Eukaryota</taxon>
        <taxon>Metazoa</taxon>
        <taxon>Spiralia</taxon>
        <taxon>Lophotrochozoa</taxon>
        <taxon>Platyhelminthes</taxon>
        <taxon>Cestoda</taxon>
        <taxon>Eucestoda</taxon>
        <taxon>Cyclophyllidea</taxon>
        <taxon>Taeniidae</taxon>
        <taxon>Hydatigera</taxon>
    </lineage>
</organism>
<reference evidence="6 7" key="1">
    <citation type="submission" date="2018-11" db="EMBL/GenBank/DDBJ databases">
        <authorList>
            <consortium name="Pathogen Informatics"/>
        </authorList>
    </citation>
    <scope>NUCLEOTIDE SEQUENCE [LARGE SCALE GENOMIC DNA]</scope>
</reference>
<evidence type="ECO:0000313" key="6">
    <source>
        <dbReference type="EMBL" id="VDM36198.1"/>
    </source>
</evidence>
<dbReference type="InterPro" id="IPR050611">
    <property type="entry name" value="ABCF"/>
</dbReference>
<name>A0A3P7HLI9_HYDTA</name>
<dbReference type="Gene3D" id="3.40.50.300">
    <property type="entry name" value="P-loop containing nucleotide triphosphate hydrolases"/>
    <property type="match status" value="1"/>
</dbReference>
<keyword evidence="2" id="KW-0677">Repeat</keyword>
<dbReference type="InterPro" id="IPR003439">
    <property type="entry name" value="ABC_transporter-like_ATP-bd"/>
</dbReference>
<proteinExistence type="inferred from homology"/>
<evidence type="ECO:0000256" key="2">
    <source>
        <dbReference type="ARBA" id="ARBA00022737"/>
    </source>
</evidence>
<keyword evidence="3" id="KW-0547">Nucleotide-binding</keyword>
<dbReference type="PROSITE" id="PS50893">
    <property type="entry name" value="ABC_TRANSPORTER_2"/>
    <property type="match status" value="1"/>
</dbReference>
<dbReference type="PANTHER" id="PTHR19211">
    <property type="entry name" value="ATP-BINDING TRANSPORT PROTEIN-RELATED"/>
    <property type="match status" value="1"/>
</dbReference>
<dbReference type="GO" id="GO:0016887">
    <property type="term" value="F:ATP hydrolysis activity"/>
    <property type="evidence" value="ECO:0007669"/>
    <property type="project" value="InterPro"/>
</dbReference>